<accession>A0A4D4KLS6</accession>
<dbReference type="Proteomes" id="UP000301309">
    <property type="component" value="Unassembled WGS sequence"/>
</dbReference>
<evidence type="ECO:0000256" key="1">
    <source>
        <dbReference type="SAM" id="MobiDB-lite"/>
    </source>
</evidence>
<feature type="region of interest" description="Disordered" evidence="1">
    <location>
        <begin position="17"/>
        <end position="43"/>
    </location>
</feature>
<protein>
    <submittedName>
        <fullName evidence="2">Uncharacterized protein</fullName>
    </submittedName>
</protein>
<gene>
    <name evidence="2" type="ORF">SVIO_001450</name>
</gene>
<evidence type="ECO:0000313" key="3">
    <source>
        <dbReference type="Proteomes" id="UP000301309"/>
    </source>
</evidence>
<evidence type="ECO:0000313" key="2">
    <source>
        <dbReference type="EMBL" id="GDY49522.1"/>
    </source>
</evidence>
<keyword evidence="3" id="KW-1185">Reference proteome</keyword>
<comment type="caution">
    <text evidence="2">The sequence shown here is derived from an EMBL/GenBank/DDBJ whole genome shotgun (WGS) entry which is preliminary data.</text>
</comment>
<reference evidence="2 3" key="1">
    <citation type="journal article" date="2020" name="Int. J. Syst. Evol. Microbiol.">
        <title>Reclassification of Streptomyces castelarensis and Streptomyces sporoclivatus as later heterotypic synonyms of Streptomyces antimycoticus.</title>
        <authorList>
            <person name="Komaki H."/>
            <person name="Tamura T."/>
        </authorList>
    </citation>
    <scope>NUCLEOTIDE SEQUENCE [LARGE SCALE GENOMIC DNA]</scope>
    <source>
        <strain evidence="2 3">NBRC 13459</strain>
    </source>
</reference>
<proteinExistence type="predicted"/>
<dbReference type="EMBL" id="BJHW01000001">
    <property type="protein sequence ID" value="GDY49522.1"/>
    <property type="molecule type" value="Genomic_DNA"/>
</dbReference>
<sequence>MPLRALGGGAGCGLGTGRTGSVAHGQVGEVLRPQPGRDRGDEVPVEEEVNAAVVRPDCQRPACQCLVDADSLPPRDQGDLAAGRHPHVELDHGALRGQDGRFDDLNGQLGPRGVFTGKAICGDPESVHGIVISGQAKADNDLPEPSMQSFHPKPAGARLYADSLEKTLKDE</sequence>
<organism evidence="2 3">
    <name type="scientific">Streptomyces violaceusniger</name>
    <dbReference type="NCBI Taxonomy" id="68280"/>
    <lineage>
        <taxon>Bacteria</taxon>
        <taxon>Bacillati</taxon>
        <taxon>Actinomycetota</taxon>
        <taxon>Actinomycetes</taxon>
        <taxon>Kitasatosporales</taxon>
        <taxon>Streptomycetaceae</taxon>
        <taxon>Streptomyces</taxon>
        <taxon>Streptomyces violaceusniger group</taxon>
    </lineage>
</organism>
<feature type="region of interest" description="Disordered" evidence="1">
    <location>
        <begin position="132"/>
        <end position="157"/>
    </location>
</feature>
<name>A0A4D4KLS6_STRVO</name>
<dbReference type="AlphaFoldDB" id="A0A4D4KLS6"/>